<dbReference type="Proteomes" id="UP000277580">
    <property type="component" value="Unassembled WGS sequence"/>
</dbReference>
<reference evidence="1 2" key="1">
    <citation type="journal article" date="2018" name="Nat. Ecol. Evol.">
        <title>Pezizomycetes genomes reveal the molecular basis of ectomycorrhizal truffle lifestyle.</title>
        <authorList>
            <person name="Murat C."/>
            <person name="Payen T."/>
            <person name="Noel B."/>
            <person name="Kuo A."/>
            <person name="Morin E."/>
            <person name="Chen J."/>
            <person name="Kohler A."/>
            <person name="Krizsan K."/>
            <person name="Balestrini R."/>
            <person name="Da Silva C."/>
            <person name="Montanini B."/>
            <person name="Hainaut M."/>
            <person name="Levati E."/>
            <person name="Barry K.W."/>
            <person name="Belfiori B."/>
            <person name="Cichocki N."/>
            <person name="Clum A."/>
            <person name="Dockter R.B."/>
            <person name="Fauchery L."/>
            <person name="Guy J."/>
            <person name="Iotti M."/>
            <person name="Le Tacon F."/>
            <person name="Lindquist E.A."/>
            <person name="Lipzen A."/>
            <person name="Malagnac F."/>
            <person name="Mello A."/>
            <person name="Molinier V."/>
            <person name="Miyauchi S."/>
            <person name="Poulain J."/>
            <person name="Riccioni C."/>
            <person name="Rubini A."/>
            <person name="Sitrit Y."/>
            <person name="Splivallo R."/>
            <person name="Traeger S."/>
            <person name="Wang M."/>
            <person name="Zifcakova L."/>
            <person name="Wipf D."/>
            <person name="Zambonelli A."/>
            <person name="Paolocci F."/>
            <person name="Nowrousian M."/>
            <person name="Ottonello S."/>
            <person name="Baldrian P."/>
            <person name="Spatafora J.W."/>
            <person name="Henrissat B."/>
            <person name="Nagy L.G."/>
            <person name="Aury J.M."/>
            <person name="Wincker P."/>
            <person name="Grigoriev I.V."/>
            <person name="Bonfante P."/>
            <person name="Martin F.M."/>
        </authorList>
    </citation>
    <scope>NUCLEOTIDE SEQUENCE [LARGE SCALE GENOMIC DNA]</scope>
    <source>
        <strain evidence="1 2">CCBAS932</strain>
    </source>
</reference>
<sequence length="109" mass="12842">MALQLLHSYVPRRCLGIPHYLYFFAGVRELERKEKPDDPSANCNGTRVVSPPHGSLFDKLTYQIYITGEDVKYLHKSKSKSYFPAFPWLTEPLCCEDLHWEEVYFRDQL</sequence>
<dbReference type="AlphaFoldDB" id="A0A3N4K811"/>
<keyword evidence="2" id="KW-1185">Reference proteome</keyword>
<proteinExistence type="predicted"/>
<gene>
    <name evidence="1" type="ORF">P167DRAFT_550361</name>
</gene>
<dbReference type="EMBL" id="ML119241">
    <property type="protein sequence ID" value="RPB06670.1"/>
    <property type="molecule type" value="Genomic_DNA"/>
</dbReference>
<accession>A0A3N4K811</accession>
<protein>
    <submittedName>
        <fullName evidence="1">Uncharacterized protein</fullName>
    </submittedName>
</protein>
<dbReference type="InParanoid" id="A0A3N4K811"/>
<evidence type="ECO:0000313" key="1">
    <source>
        <dbReference type="EMBL" id="RPB06670.1"/>
    </source>
</evidence>
<evidence type="ECO:0000313" key="2">
    <source>
        <dbReference type="Proteomes" id="UP000277580"/>
    </source>
</evidence>
<organism evidence="1 2">
    <name type="scientific">Morchella conica CCBAS932</name>
    <dbReference type="NCBI Taxonomy" id="1392247"/>
    <lineage>
        <taxon>Eukaryota</taxon>
        <taxon>Fungi</taxon>
        <taxon>Dikarya</taxon>
        <taxon>Ascomycota</taxon>
        <taxon>Pezizomycotina</taxon>
        <taxon>Pezizomycetes</taxon>
        <taxon>Pezizales</taxon>
        <taxon>Morchellaceae</taxon>
        <taxon>Morchella</taxon>
    </lineage>
</organism>
<name>A0A3N4K811_9PEZI</name>